<evidence type="ECO:0000313" key="1">
    <source>
        <dbReference type="EMBL" id="SIT91575.1"/>
    </source>
</evidence>
<evidence type="ECO:0000313" key="2">
    <source>
        <dbReference type="Proteomes" id="UP000187550"/>
    </source>
</evidence>
<dbReference type="EMBL" id="FTPL01000004">
    <property type="protein sequence ID" value="SIT91575.1"/>
    <property type="molecule type" value="Genomic_DNA"/>
</dbReference>
<protein>
    <submittedName>
        <fullName evidence="1">Uncharacterized protein</fullName>
    </submittedName>
</protein>
<name>A0A1U7PN07_9BACI</name>
<keyword evidence="2" id="KW-1185">Reference proteome</keyword>
<proteinExistence type="predicted"/>
<dbReference type="AlphaFoldDB" id="A0A1U7PN07"/>
<dbReference type="Proteomes" id="UP000187550">
    <property type="component" value="Unassembled WGS sequence"/>
</dbReference>
<gene>
    <name evidence="1" type="ORF">SAMN05428946_2706</name>
</gene>
<dbReference type="Pfam" id="PF19474">
    <property type="entry name" value="DUF6011"/>
    <property type="match status" value="1"/>
</dbReference>
<sequence length="58" mass="6552">MEGANCKRCGRPLKLAHSVEVGYGPTCRKKHDEAEAEFLKRQITIEEYAEFAEKAVGR</sequence>
<dbReference type="InterPro" id="IPR046053">
    <property type="entry name" value="DUF6011"/>
</dbReference>
<dbReference type="RefSeq" id="WP_200805821.1">
    <property type="nucleotide sequence ID" value="NZ_FTPL01000004.1"/>
</dbReference>
<organism evidence="1 2">
    <name type="scientific">Edaphobacillus lindanitolerans</name>
    <dbReference type="NCBI Taxonomy" id="550447"/>
    <lineage>
        <taxon>Bacteria</taxon>
        <taxon>Bacillati</taxon>
        <taxon>Bacillota</taxon>
        <taxon>Bacilli</taxon>
        <taxon>Bacillales</taxon>
        <taxon>Bacillaceae</taxon>
        <taxon>Edaphobacillus</taxon>
    </lineage>
</organism>
<accession>A0A1U7PN07</accession>
<reference evidence="2" key="1">
    <citation type="submission" date="2017-01" db="EMBL/GenBank/DDBJ databases">
        <authorList>
            <person name="Varghese N."/>
            <person name="Submissions S."/>
        </authorList>
    </citation>
    <scope>NUCLEOTIDE SEQUENCE [LARGE SCALE GENOMIC DNA]</scope>
    <source>
        <strain evidence="2">MNA4</strain>
    </source>
</reference>
<dbReference type="STRING" id="550447.SAMN05428946_2706"/>